<reference evidence="2 3" key="1">
    <citation type="submission" date="2021-06" db="EMBL/GenBank/DDBJ databases">
        <title>Caerostris extrusa draft genome.</title>
        <authorList>
            <person name="Kono N."/>
            <person name="Arakawa K."/>
        </authorList>
    </citation>
    <scope>NUCLEOTIDE SEQUENCE [LARGE SCALE GENOMIC DNA]</scope>
</reference>
<gene>
    <name evidence="2" type="ORF">CEXT_476451</name>
</gene>
<evidence type="ECO:0000313" key="2">
    <source>
        <dbReference type="EMBL" id="GIY74725.1"/>
    </source>
</evidence>
<feature type="region of interest" description="Disordered" evidence="1">
    <location>
        <begin position="1"/>
        <end position="22"/>
    </location>
</feature>
<feature type="compositionally biased region" description="Basic and acidic residues" evidence="1">
    <location>
        <begin position="10"/>
        <end position="22"/>
    </location>
</feature>
<keyword evidence="3" id="KW-1185">Reference proteome</keyword>
<name>A0AAV4VWA4_CAEEX</name>
<dbReference type="Proteomes" id="UP001054945">
    <property type="component" value="Unassembled WGS sequence"/>
</dbReference>
<sequence length="87" mass="10102">MHFFPQRCEQTGKCDPRSAKDQNSKHDLLFLFAARKPPLPSISIPWVFQTFSQPLEAWSIARRSNRPHDKLQDAYPLLTRLIGIVIK</sequence>
<evidence type="ECO:0000313" key="3">
    <source>
        <dbReference type="Proteomes" id="UP001054945"/>
    </source>
</evidence>
<comment type="caution">
    <text evidence="2">The sequence shown here is derived from an EMBL/GenBank/DDBJ whole genome shotgun (WGS) entry which is preliminary data.</text>
</comment>
<dbReference type="EMBL" id="BPLR01015249">
    <property type="protein sequence ID" value="GIY74725.1"/>
    <property type="molecule type" value="Genomic_DNA"/>
</dbReference>
<accession>A0AAV4VWA4</accession>
<evidence type="ECO:0000256" key="1">
    <source>
        <dbReference type="SAM" id="MobiDB-lite"/>
    </source>
</evidence>
<dbReference type="AlphaFoldDB" id="A0AAV4VWA4"/>
<protein>
    <submittedName>
        <fullName evidence="2">Uncharacterized protein</fullName>
    </submittedName>
</protein>
<organism evidence="2 3">
    <name type="scientific">Caerostris extrusa</name>
    <name type="common">Bark spider</name>
    <name type="synonym">Caerostris bankana</name>
    <dbReference type="NCBI Taxonomy" id="172846"/>
    <lineage>
        <taxon>Eukaryota</taxon>
        <taxon>Metazoa</taxon>
        <taxon>Ecdysozoa</taxon>
        <taxon>Arthropoda</taxon>
        <taxon>Chelicerata</taxon>
        <taxon>Arachnida</taxon>
        <taxon>Araneae</taxon>
        <taxon>Araneomorphae</taxon>
        <taxon>Entelegynae</taxon>
        <taxon>Araneoidea</taxon>
        <taxon>Araneidae</taxon>
        <taxon>Caerostris</taxon>
    </lineage>
</organism>
<proteinExistence type="predicted"/>